<evidence type="ECO:0000313" key="3">
    <source>
        <dbReference type="Proteomes" id="UP001235664"/>
    </source>
</evidence>
<keyword evidence="3" id="KW-1185">Reference proteome</keyword>
<dbReference type="Gene3D" id="3.40.50.1460">
    <property type="match status" value="1"/>
</dbReference>
<sequence length="286" mass="30997">MDRALLVGIGNYGRLGQPLPGCANDLAGWGSCVAANIAAGSGNLRARADTQATRDTLIDDFGWLLSDAKPGDQRVFFFAGHGARVRRRDPDTGATEAILSETLVTYPVASEGRETHMIFDRDLAELIDAVEFPASARLTMVIDACHSGGMARRLGDEEDGPLVRCMSFPDEEEDEARAREFNVAEVRPFGSAIVEAVPRDFSVEAAPASRVLVAAASAEQRAWDDRMPNGKRHGIFSYYALQAIATQPQMSFDALIAAITPPISQRFPQRPMLLGDTGRFSGHIFN</sequence>
<comment type="caution">
    <text evidence="2">The sequence shown here is derived from an EMBL/GenBank/DDBJ whole genome shotgun (WGS) entry which is preliminary data.</text>
</comment>
<protein>
    <submittedName>
        <fullName evidence="2">Caspase family protein</fullName>
    </submittedName>
</protein>
<dbReference type="InterPro" id="IPR011600">
    <property type="entry name" value="Pept_C14_caspase"/>
</dbReference>
<name>A0ABT9HCC7_9SPHN</name>
<dbReference type="PANTHER" id="PTHR48104:SF30">
    <property type="entry name" value="METACASPASE-1"/>
    <property type="match status" value="1"/>
</dbReference>
<feature type="domain" description="Peptidase C14 caspase" evidence="1">
    <location>
        <begin position="3"/>
        <end position="263"/>
    </location>
</feature>
<dbReference type="PANTHER" id="PTHR48104">
    <property type="entry name" value="METACASPASE-4"/>
    <property type="match status" value="1"/>
</dbReference>
<gene>
    <name evidence="2" type="ORF">Q9K01_15130</name>
</gene>
<dbReference type="Pfam" id="PF00656">
    <property type="entry name" value="Peptidase_C14"/>
    <property type="match status" value="1"/>
</dbReference>
<evidence type="ECO:0000313" key="2">
    <source>
        <dbReference type="EMBL" id="MDP4540960.1"/>
    </source>
</evidence>
<dbReference type="InterPro" id="IPR050452">
    <property type="entry name" value="Metacaspase"/>
</dbReference>
<organism evidence="2 3">
    <name type="scientific">Qipengyuania benthica</name>
    <dbReference type="NCBI Taxonomy" id="3067651"/>
    <lineage>
        <taxon>Bacteria</taxon>
        <taxon>Pseudomonadati</taxon>
        <taxon>Pseudomonadota</taxon>
        <taxon>Alphaproteobacteria</taxon>
        <taxon>Sphingomonadales</taxon>
        <taxon>Erythrobacteraceae</taxon>
        <taxon>Qipengyuania</taxon>
    </lineage>
</organism>
<reference evidence="2 3" key="1">
    <citation type="submission" date="2023-08" db="EMBL/GenBank/DDBJ databases">
        <title>genomic of DY56.</title>
        <authorList>
            <person name="Wang Y."/>
        </authorList>
    </citation>
    <scope>NUCLEOTIDE SEQUENCE [LARGE SCALE GENOMIC DNA]</scope>
    <source>
        <strain evidence="2 3">DY56-A-20</strain>
    </source>
</reference>
<accession>A0ABT9HCC7</accession>
<proteinExistence type="predicted"/>
<dbReference type="EMBL" id="JAVAIL010000007">
    <property type="protein sequence ID" value="MDP4540960.1"/>
    <property type="molecule type" value="Genomic_DNA"/>
</dbReference>
<dbReference type="Proteomes" id="UP001235664">
    <property type="component" value="Unassembled WGS sequence"/>
</dbReference>
<evidence type="ECO:0000259" key="1">
    <source>
        <dbReference type="Pfam" id="PF00656"/>
    </source>
</evidence>